<organism evidence="2 3">
    <name type="scientific">Georgenia daeguensis</name>
    <dbReference type="NCBI Taxonomy" id="908355"/>
    <lineage>
        <taxon>Bacteria</taxon>
        <taxon>Bacillati</taxon>
        <taxon>Actinomycetota</taxon>
        <taxon>Actinomycetes</taxon>
        <taxon>Micrococcales</taxon>
        <taxon>Bogoriellaceae</taxon>
        <taxon>Georgenia</taxon>
    </lineage>
</organism>
<gene>
    <name evidence="2" type="ORF">GCM10022262_31940</name>
</gene>
<dbReference type="Proteomes" id="UP001499841">
    <property type="component" value="Unassembled WGS sequence"/>
</dbReference>
<keyword evidence="3" id="KW-1185">Reference proteome</keyword>
<evidence type="ECO:0000259" key="1">
    <source>
        <dbReference type="PROSITE" id="PS50995"/>
    </source>
</evidence>
<dbReference type="PROSITE" id="PS50995">
    <property type="entry name" value="HTH_MARR_2"/>
    <property type="match status" value="1"/>
</dbReference>
<reference evidence="3" key="1">
    <citation type="journal article" date="2019" name="Int. J. Syst. Evol. Microbiol.">
        <title>The Global Catalogue of Microorganisms (GCM) 10K type strain sequencing project: providing services to taxonomists for standard genome sequencing and annotation.</title>
        <authorList>
            <consortium name="The Broad Institute Genomics Platform"/>
            <consortium name="The Broad Institute Genome Sequencing Center for Infectious Disease"/>
            <person name="Wu L."/>
            <person name="Ma J."/>
        </authorList>
    </citation>
    <scope>NUCLEOTIDE SEQUENCE [LARGE SCALE GENOMIC DNA]</scope>
    <source>
        <strain evidence="3">JCM 17459</strain>
    </source>
</reference>
<dbReference type="Gene3D" id="1.10.10.10">
    <property type="entry name" value="Winged helix-like DNA-binding domain superfamily/Winged helix DNA-binding domain"/>
    <property type="match status" value="1"/>
</dbReference>
<dbReference type="InterPro" id="IPR036390">
    <property type="entry name" value="WH_DNA-bd_sf"/>
</dbReference>
<sequence length="162" mass="17166">MNAGTKKTAAQRTVDDDTAVELWGRVIRGFEATNGRVHAAIKAAFSLNPAEAQTMLQLGGDPRRRAPMNTLARAASFTSGGFTKIADKLENRGLAVRTACAEDRRVTYLELTPAGVEIAAELRCLVADINRSQFVAVLGAERATLVADAMLELYGANGTSGA</sequence>
<evidence type="ECO:0000313" key="3">
    <source>
        <dbReference type="Proteomes" id="UP001499841"/>
    </source>
</evidence>
<feature type="domain" description="HTH marR-type" evidence="1">
    <location>
        <begin position="19"/>
        <end position="155"/>
    </location>
</feature>
<dbReference type="PANTHER" id="PTHR33164">
    <property type="entry name" value="TRANSCRIPTIONAL REGULATOR, MARR FAMILY"/>
    <property type="match status" value="1"/>
</dbReference>
<accession>A0ABP8EXX4</accession>
<name>A0ABP8EXX4_9MICO</name>
<protein>
    <submittedName>
        <fullName evidence="2">MarR family transcriptional regulator</fullName>
    </submittedName>
</protein>
<proteinExistence type="predicted"/>
<dbReference type="RefSeq" id="WP_345043297.1">
    <property type="nucleotide sequence ID" value="NZ_BAABBA010000018.1"/>
</dbReference>
<dbReference type="InterPro" id="IPR036388">
    <property type="entry name" value="WH-like_DNA-bd_sf"/>
</dbReference>
<dbReference type="SMART" id="SM00347">
    <property type="entry name" value="HTH_MARR"/>
    <property type="match status" value="1"/>
</dbReference>
<dbReference type="InterPro" id="IPR039422">
    <property type="entry name" value="MarR/SlyA-like"/>
</dbReference>
<dbReference type="Pfam" id="PF12802">
    <property type="entry name" value="MarR_2"/>
    <property type="match status" value="1"/>
</dbReference>
<dbReference type="PRINTS" id="PR00598">
    <property type="entry name" value="HTHMARR"/>
</dbReference>
<dbReference type="SUPFAM" id="SSF46785">
    <property type="entry name" value="Winged helix' DNA-binding domain"/>
    <property type="match status" value="1"/>
</dbReference>
<evidence type="ECO:0000313" key="2">
    <source>
        <dbReference type="EMBL" id="GAA4288834.1"/>
    </source>
</evidence>
<dbReference type="EMBL" id="BAABBA010000018">
    <property type="protein sequence ID" value="GAA4288834.1"/>
    <property type="molecule type" value="Genomic_DNA"/>
</dbReference>
<dbReference type="PANTHER" id="PTHR33164:SF57">
    <property type="entry name" value="MARR-FAMILY TRANSCRIPTIONAL REGULATOR"/>
    <property type="match status" value="1"/>
</dbReference>
<dbReference type="InterPro" id="IPR000835">
    <property type="entry name" value="HTH_MarR-typ"/>
</dbReference>
<comment type="caution">
    <text evidence="2">The sequence shown here is derived from an EMBL/GenBank/DDBJ whole genome shotgun (WGS) entry which is preliminary data.</text>
</comment>